<sequence>MTPEDFARHRSTQLSTHGLWTGLLDENGTWLCDLPHPTSLSARTTRNATETLQLTIPVQPQPGHIHPCVPHLIDPSIGTTDNTGTLQPVEKTRLIVIERNGLRQAFRAGPRRVEFNAHGPVLIEIQGADIASYLWQIPCVSNPASWKGRWFTANRDWVGESHNLKTFTTPRRIQDIKFSEAYDTVIVEGPALATVEKIIDESLAAVFTAIGVTTNPPIVVEKQPAQESPWLMIHPSDKPLGEDTIPLAASAGITVSTYLWLPGDPQPKGHRLQVATIVVRCSQQKEDK</sequence>
<protein>
    <submittedName>
        <fullName evidence="1">Uncharacterized protein</fullName>
    </submittedName>
</protein>
<dbReference type="AlphaFoldDB" id="A0A2A9DN58"/>
<dbReference type="Proteomes" id="UP000221653">
    <property type="component" value="Unassembled WGS sequence"/>
</dbReference>
<organism evidence="1 2">
    <name type="scientific">Corynebacterium renale</name>
    <dbReference type="NCBI Taxonomy" id="1724"/>
    <lineage>
        <taxon>Bacteria</taxon>
        <taxon>Bacillati</taxon>
        <taxon>Actinomycetota</taxon>
        <taxon>Actinomycetes</taxon>
        <taxon>Mycobacteriales</taxon>
        <taxon>Corynebacteriaceae</taxon>
        <taxon>Corynebacterium</taxon>
    </lineage>
</organism>
<keyword evidence="2" id="KW-1185">Reference proteome</keyword>
<dbReference type="STRING" id="1724.GCA_001044175_00773"/>
<gene>
    <name evidence="1" type="ORF">ATK06_0448</name>
</gene>
<name>A0A2A9DN58_9CORY</name>
<dbReference type="EMBL" id="PDJF01000001">
    <property type="protein sequence ID" value="PFG27392.1"/>
    <property type="molecule type" value="Genomic_DNA"/>
</dbReference>
<dbReference type="RefSeq" id="WP_143341373.1">
    <property type="nucleotide sequence ID" value="NZ_LS483464.1"/>
</dbReference>
<evidence type="ECO:0000313" key="2">
    <source>
        <dbReference type="Proteomes" id="UP000221653"/>
    </source>
</evidence>
<dbReference type="OrthoDB" id="4414962at2"/>
<comment type="caution">
    <text evidence="1">The sequence shown here is derived from an EMBL/GenBank/DDBJ whole genome shotgun (WGS) entry which is preliminary data.</text>
</comment>
<evidence type="ECO:0000313" key="1">
    <source>
        <dbReference type="EMBL" id="PFG27392.1"/>
    </source>
</evidence>
<accession>A0A2A9DN58</accession>
<reference evidence="1 2" key="1">
    <citation type="submission" date="2017-10" db="EMBL/GenBank/DDBJ databases">
        <title>Sequencing the genomes of 1000 actinobacteria strains.</title>
        <authorList>
            <person name="Klenk H.-P."/>
        </authorList>
    </citation>
    <scope>NUCLEOTIDE SEQUENCE [LARGE SCALE GENOMIC DNA]</scope>
    <source>
        <strain evidence="1 2">DSM 20688</strain>
    </source>
</reference>
<proteinExistence type="predicted"/>